<evidence type="ECO:0000313" key="1">
    <source>
        <dbReference type="EMBL" id="ODC03072.1"/>
    </source>
</evidence>
<dbReference type="EMBL" id="MDTQ01000001">
    <property type="protein sequence ID" value="ODC03072.1"/>
    <property type="molecule type" value="Genomic_DNA"/>
</dbReference>
<dbReference type="RefSeq" id="WP_068997467.1">
    <property type="nucleotide sequence ID" value="NZ_MDTQ01000001.1"/>
</dbReference>
<evidence type="ECO:0000313" key="2">
    <source>
        <dbReference type="Proteomes" id="UP000094291"/>
    </source>
</evidence>
<sequence length="170" mass="19019">MKVWGLLFAMLVLSGCAGHQYKDYAREVTPESVEIFDTTGGDPDAATVYGISRPNQSFVGEHQLILFSKVDDTPLPNAQRGGFLRTDVTGYQAIKVSPGKHNLSYFFVSAGYLTWHAKDLEYNRMDFEPKGVYVLDWAIRVSNYGTGYVTKGLQSVVRKAQARDFDFSDD</sequence>
<accession>A0A1E2V897</accession>
<reference evidence="1 2" key="1">
    <citation type="submission" date="2016-08" db="EMBL/GenBank/DDBJ databases">
        <authorList>
            <person name="Seilhamer J.J."/>
        </authorList>
    </citation>
    <scope>NUCLEOTIDE SEQUENCE [LARGE SCALE GENOMIC DNA]</scope>
    <source>
        <strain evidence="1 2">PH27A</strain>
    </source>
</reference>
<dbReference type="OrthoDB" id="6857885at2"/>
<keyword evidence="2" id="KW-1185">Reference proteome</keyword>
<protein>
    <recommendedName>
        <fullName evidence="3">DUF2846 domain-containing protein</fullName>
    </recommendedName>
</protein>
<name>A0A1E2V897_9GAMM</name>
<dbReference type="AlphaFoldDB" id="A0A1E2V897"/>
<gene>
    <name evidence="1" type="ORF">BFW38_05430</name>
</gene>
<dbReference type="Proteomes" id="UP000094291">
    <property type="component" value="Unassembled WGS sequence"/>
</dbReference>
<evidence type="ECO:0008006" key="3">
    <source>
        <dbReference type="Google" id="ProtNLM"/>
    </source>
</evidence>
<comment type="caution">
    <text evidence="1">The sequence shown here is derived from an EMBL/GenBank/DDBJ whole genome shotgun (WGS) entry which is preliminary data.</text>
</comment>
<organism evidence="1 2">
    <name type="scientific">Terasakiispira papahanaumokuakeensis</name>
    <dbReference type="NCBI Taxonomy" id="197479"/>
    <lineage>
        <taxon>Bacteria</taxon>
        <taxon>Pseudomonadati</taxon>
        <taxon>Pseudomonadota</taxon>
        <taxon>Gammaproteobacteria</taxon>
        <taxon>Oceanospirillales</taxon>
        <taxon>Terasakiispira</taxon>
    </lineage>
</organism>
<proteinExistence type="predicted"/>
<dbReference type="PROSITE" id="PS51257">
    <property type="entry name" value="PROKAR_LIPOPROTEIN"/>
    <property type="match status" value="1"/>
</dbReference>